<evidence type="ECO:0000256" key="3">
    <source>
        <dbReference type="ARBA" id="ARBA00022448"/>
    </source>
</evidence>
<dbReference type="Proteomes" id="UP001153636">
    <property type="component" value="Chromosome 3"/>
</dbReference>
<evidence type="ECO:0000256" key="11">
    <source>
        <dbReference type="ARBA" id="ARBA00023303"/>
    </source>
</evidence>
<dbReference type="EMBL" id="OV651815">
    <property type="protein sequence ID" value="CAH1108554.1"/>
    <property type="molecule type" value="Genomic_DNA"/>
</dbReference>
<accession>A0A9P0CUI5</accession>
<dbReference type="PRINTS" id="PR01078">
    <property type="entry name" value="AMINACHANNEL"/>
</dbReference>
<keyword evidence="3 12" id="KW-0813">Transport</keyword>
<evidence type="ECO:0000256" key="2">
    <source>
        <dbReference type="ARBA" id="ARBA00007193"/>
    </source>
</evidence>
<evidence type="ECO:0000256" key="5">
    <source>
        <dbReference type="ARBA" id="ARBA00022692"/>
    </source>
</evidence>
<evidence type="ECO:0000256" key="13">
    <source>
        <dbReference type="SAM" id="Phobius"/>
    </source>
</evidence>
<dbReference type="OrthoDB" id="6021021at2759"/>
<evidence type="ECO:0000256" key="1">
    <source>
        <dbReference type="ARBA" id="ARBA00004141"/>
    </source>
</evidence>
<dbReference type="InterPro" id="IPR001873">
    <property type="entry name" value="ENaC"/>
</dbReference>
<keyword evidence="9 13" id="KW-0472">Membrane</keyword>
<keyword evidence="11 12" id="KW-0407">Ion channel</keyword>
<keyword evidence="6 13" id="KW-1133">Transmembrane helix</keyword>
<gene>
    <name evidence="14" type="ORF">PSYICH_LOCUS9603</name>
</gene>
<name>A0A9P0CUI5_9CUCU</name>
<keyword evidence="4 12" id="KW-0894">Sodium channel</keyword>
<dbReference type="GO" id="GO:0005886">
    <property type="term" value="C:plasma membrane"/>
    <property type="evidence" value="ECO:0007669"/>
    <property type="project" value="TreeGrafter"/>
</dbReference>
<evidence type="ECO:0000256" key="6">
    <source>
        <dbReference type="ARBA" id="ARBA00022989"/>
    </source>
</evidence>
<dbReference type="PANTHER" id="PTHR11690">
    <property type="entry name" value="AMILORIDE-SENSITIVE SODIUM CHANNEL-RELATED"/>
    <property type="match status" value="1"/>
</dbReference>
<reference evidence="14" key="1">
    <citation type="submission" date="2022-01" db="EMBL/GenBank/DDBJ databases">
        <authorList>
            <person name="King R."/>
        </authorList>
    </citation>
    <scope>NUCLEOTIDE SEQUENCE</scope>
</reference>
<proteinExistence type="inferred from homology"/>
<evidence type="ECO:0000256" key="8">
    <source>
        <dbReference type="ARBA" id="ARBA00023065"/>
    </source>
</evidence>
<feature type="transmembrane region" description="Helical" evidence="13">
    <location>
        <begin position="546"/>
        <end position="572"/>
    </location>
</feature>
<dbReference type="AlphaFoldDB" id="A0A9P0CUI5"/>
<keyword evidence="5 12" id="KW-0812">Transmembrane</keyword>
<sequence length="592" mass="67282">MTLLNFVGLRHGVKFKKEKKYPTITSLMGKMLKSDSIIRPRRIAAGIENQKLRSGLPILKINDNNDLKLNVSPFDNTGSLHSFSNKIRKQDQHHKSVRGKLLEELEHYCDKTTLHGLRYVGDTSLTLCERVFWLIAFSVAIGFAAYYITNIYDKWNSSPVIISFSPFDAQLQDIPFPAVTICNMNQAKKTEVIKIKADGNPRDLKLLDDICNSNETINSTDSTGYNWTNLRNFLIRVGNSCSDMLKQCKWSSNGRSCDDLFNNDLTDEGLCCSFNRLPPKYIFRNPSEVSLQLNQTYSEYIYDWTPETGFPEGYNDTYIPKRPLGAGAHLGLSIVLDAQVDEYYCSSTSSIGFKIIIGNPIETPKMADYGTLLSPGVEARFSIKPSVREASVNLRSVPVNKRQCYFANERKLAYYRTYSKSNCQQECASNLIYKTCGCVPYYLPKGPTMKFCEQDDSDCVYDAQIRVLKETVSQPSVSCNCYSQCSSVTYGAKMSYGKLNSTVDRVFDLESLEHNETKDYAILHLFFIENHYEKIMKARLFDFTDLVAYTGGLLGVFLGFSILSLIELFYIIAARTVQIIYGHWRKQLPFLN</sequence>
<keyword evidence="15" id="KW-1185">Reference proteome</keyword>
<evidence type="ECO:0000256" key="12">
    <source>
        <dbReference type="RuleBase" id="RU000679"/>
    </source>
</evidence>
<dbReference type="PANTHER" id="PTHR11690:SF243">
    <property type="entry name" value="PICKPOCKET 12-RELATED"/>
    <property type="match status" value="1"/>
</dbReference>
<keyword evidence="10 12" id="KW-0739">Sodium transport</keyword>
<comment type="subcellular location">
    <subcellularLocation>
        <location evidence="1">Membrane</location>
        <topology evidence="1">Multi-pass membrane protein</topology>
    </subcellularLocation>
</comment>
<comment type="similarity">
    <text evidence="2 12">Belongs to the amiloride-sensitive sodium channel (TC 1.A.6) family.</text>
</comment>
<evidence type="ECO:0000256" key="9">
    <source>
        <dbReference type="ARBA" id="ARBA00023136"/>
    </source>
</evidence>
<evidence type="ECO:0000256" key="10">
    <source>
        <dbReference type="ARBA" id="ARBA00023201"/>
    </source>
</evidence>
<dbReference type="Pfam" id="PF00858">
    <property type="entry name" value="ASC"/>
    <property type="match status" value="1"/>
</dbReference>
<keyword evidence="8 12" id="KW-0406">Ion transport</keyword>
<evidence type="ECO:0000313" key="14">
    <source>
        <dbReference type="EMBL" id="CAH1108554.1"/>
    </source>
</evidence>
<dbReference type="GO" id="GO:0015280">
    <property type="term" value="F:ligand-gated sodium channel activity"/>
    <property type="evidence" value="ECO:0007669"/>
    <property type="project" value="TreeGrafter"/>
</dbReference>
<dbReference type="Gene3D" id="1.10.287.770">
    <property type="entry name" value="YojJ-like"/>
    <property type="match status" value="1"/>
</dbReference>
<dbReference type="Gene3D" id="2.60.470.10">
    <property type="entry name" value="Acid-sensing ion channels like domains"/>
    <property type="match status" value="1"/>
</dbReference>
<evidence type="ECO:0000256" key="7">
    <source>
        <dbReference type="ARBA" id="ARBA00023053"/>
    </source>
</evidence>
<evidence type="ECO:0000313" key="15">
    <source>
        <dbReference type="Proteomes" id="UP001153636"/>
    </source>
</evidence>
<organism evidence="14 15">
    <name type="scientific">Psylliodes chrysocephalus</name>
    <dbReference type="NCBI Taxonomy" id="3402493"/>
    <lineage>
        <taxon>Eukaryota</taxon>
        <taxon>Metazoa</taxon>
        <taxon>Ecdysozoa</taxon>
        <taxon>Arthropoda</taxon>
        <taxon>Hexapoda</taxon>
        <taxon>Insecta</taxon>
        <taxon>Pterygota</taxon>
        <taxon>Neoptera</taxon>
        <taxon>Endopterygota</taxon>
        <taxon>Coleoptera</taxon>
        <taxon>Polyphaga</taxon>
        <taxon>Cucujiformia</taxon>
        <taxon>Chrysomeloidea</taxon>
        <taxon>Chrysomelidae</taxon>
        <taxon>Galerucinae</taxon>
        <taxon>Alticini</taxon>
        <taxon>Psylliodes</taxon>
    </lineage>
</organism>
<protein>
    <submittedName>
        <fullName evidence="14">Uncharacterized protein</fullName>
    </submittedName>
</protein>
<evidence type="ECO:0000256" key="4">
    <source>
        <dbReference type="ARBA" id="ARBA00022461"/>
    </source>
</evidence>
<keyword evidence="7" id="KW-0915">Sodium</keyword>